<name>A0A811ZMY1_NYCPR</name>
<keyword evidence="3" id="KW-1185">Reference proteome</keyword>
<feature type="region of interest" description="Disordered" evidence="1">
    <location>
        <begin position="77"/>
        <end position="110"/>
    </location>
</feature>
<evidence type="ECO:0000313" key="2">
    <source>
        <dbReference type="EMBL" id="CAD7690292.1"/>
    </source>
</evidence>
<comment type="caution">
    <text evidence="2">The sequence shown here is derived from an EMBL/GenBank/DDBJ whole genome shotgun (WGS) entry which is preliminary data.</text>
</comment>
<gene>
    <name evidence="2" type="ORF">NYPRO_LOCUS23086</name>
</gene>
<evidence type="ECO:0000256" key="1">
    <source>
        <dbReference type="SAM" id="MobiDB-lite"/>
    </source>
</evidence>
<protein>
    <submittedName>
        <fullName evidence="2">(raccoon dog) hypothetical protein</fullName>
    </submittedName>
</protein>
<dbReference type="EMBL" id="CAJHUB010000770">
    <property type="protein sequence ID" value="CAD7690292.1"/>
    <property type="molecule type" value="Genomic_DNA"/>
</dbReference>
<evidence type="ECO:0000313" key="3">
    <source>
        <dbReference type="Proteomes" id="UP000645828"/>
    </source>
</evidence>
<reference evidence="2" key="1">
    <citation type="submission" date="2020-12" db="EMBL/GenBank/DDBJ databases">
        <authorList>
            <consortium name="Molecular Ecology Group"/>
        </authorList>
    </citation>
    <scope>NUCLEOTIDE SEQUENCE</scope>
    <source>
        <strain evidence="2">TBG_1078</strain>
    </source>
</reference>
<accession>A0A811ZMY1</accession>
<feature type="compositionally biased region" description="Low complexity" evidence="1">
    <location>
        <begin position="77"/>
        <end position="100"/>
    </location>
</feature>
<dbReference type="Proteomes" id="UP000645828">
    <property type="component" value="Unassembled WGS sequence"/>
</dbReference>
<proteinExistence type="predicted"/>
<organism evidence="2 3">
    <name type="scientific">Nyctereutes procyonoides</name>
    <name type="common">Raccoon dog</name>
    <name type="synonym">Canis procyonoides</name>
    <dbReference type="NCBI Taxonomy" id="34880"/>
    <lineage>
        <taxon>Eukaryota</taxon>
        <taxon>Metazoa</taxon>
        <taxon>Chordata</taxon>
        <taxon>Craniata</taxon>
        <taxon>Vertebrata</taxon>
        <taxon>Euteleostomi</taxon>
        <taxon>Mammalia</taxon>
        <taxon>Eutheria</taxon>
        <taxon>Laurasiatheria</taxon>
        <taxon>Carnivora</taxon>
        <taxon>Caniformia</taxon>
        <taxon>Canidae</taxon>
        <taxon>Nyctereutes</taxon>
    </lineage>
</organism>
<sequence>MCFVKKHNKKGLKKMQTNNAKAMTARAEAIKALSSPRSRKLNQLAYITYPKLGKRAHVCIAKGLRLCRPKAKAKAQTKAQAAAATPAPALAPTPAAQAPKGAQVPTKAPV</sequence>
<dbReference type="AlphaFoldDB" id="A0A811ZMY1"/>